<reference evidence="2 3" key="1">
    <citation type="submission" date="2023-03" db="EMBL/GenBank/DDBJ databases">
        <title>Thalassotalea loyana LMG 22536T draft genome sequence.</title>
        <authorList>
            <person name="Sawabe T."/>
        </authorList>
    </citation>
    <scope>NUCLEOTIDE SEQUENCE [LARGE SCALE GENOMIC DNA]</scope>
    <source>
        <strain evidence="2 3">LMG 22536</strain>
    </source>
</reference>
<proteinExistence type="predicted"/>
<dbReference type="InterPro" id="IPR003615">
    <property type="entry name" value="HNH_nuc"/>
</dbReference>
<dbReference type="Pfam" id="PF13391">
    <property type="entry name" value="HNH_2"/>
    <property type="match status" value="1"/>
</dbReference>
<organism evidence="2 3">
    <name type="scientific">Thalassotalea loyana</name>
    <dbReference type="NCBI Taxonomy" id="280483"/>
    <lineage>
        <taxon>Bacteria</taxon>
        <taxon>Pseudomonadati</taxon>
        <taxon>Pseudomonadota</taxon>
        <taxon>Gammaproteobacteria</taxon>
        <taxon>Alteromonadales</taxon>
        <taxon>Colwelliaceae</taxon>
        <taxon>Thalassotalea</taxon>
    </lineage>
</organism>
<dbReference type="EMBL" id="BSSV01000005">
    <property type="protein sequence ID" value="GLX86100.1"/>
    <property type="molecule type" value="Genomic_DNA"/>
</dbReference>
<name>A0ABQ6HDB4_9GAMM</name>
<accession>A0ABQ6HDB4</accession>
<evidence type="ECO:0000259" key="1">
    <source>
        <dbReference type="Pfam" id="PF13391"/>
    </source>
</evidence>
<protein>
    <recommendedName>
        <fullName evidence="1">HNH nuclease domain-containing protein</fullName>
    </recommendedName>
</protein>
<evidence type="ECO:0000313" key="3">
    <source>
        <dbReference type="Proteomes" id="UP001157134"/>
    </source>
</evidence>
<feature type="domain" description="HNH nuclease" evidence="1">
    <location>
        <begin position="2"/>
        <end position="54"/>
    </location>
</feature>
<evidence type="ECO:0000313" key="2">
    <source>
        <dbReference type="EMBL" id="GLX86100.1"/>
    </source>
</evidence>
<sequence>MCRLTQIKETGFLIASHIKPWRAATNKERLDGNNGLLLSPHVDRLFDRCFISFKGNGELIVSDKLPDSVKKEWLISVGNYGRFNAKQQQYLQYHRLNILK</sequence>
<dbReference type="RefSeq" id="WP_284298807.1">
    <property type="nucleotide sequence ID" value="NZ_BSSV01000005.1"/>
</dbReference>
<keyword evidence="3" id="KW-1185">Reference proteome</keyword>
<comment type="caution">
    <text evidence="2">The sequence shown here is derived from an EMBL/GenBank/DDBJ whole genome shotgun (WGS) entry which is preliminary data.</text>
</comment>
<dbReference type="Proteomes" id="UP001157134">
    <property type="component" value="Unassembled WGS sequence"/>
</dbReference>
<gene>
    <name evidence="2" type="ORF">tloyanaT_23530</name>
</gene>